<evidence type="ECO:0000313" key="9">
    <source>
        <dbReference type="EMBL" id="SHK14676.1"/>
    </source>
</evidence>
<gene>
    <name evidence="9" type="ORF">SAMN05444159_2541</name>
</gene>
<protein>
    <submittedName>
        <fullName evidence="9">Peptide/nickel transport system permease protein</fullName>
    </submittedName>
</protein>
<dbReference type="PROSITE" id="PS50928">
    <property type="entry name" value="ABC_TM1"/>
    <property type="match status" value="1"/>
</dbReference>
<evidence type="ECO:0000313" key="10">
    <source>
        <dbReference type="Proteomes" id="UP000189935"/>
    </source>
</evidence>
<dbReference type="Proteomes" id="UP000189935">
    <property type="component" value="Chromosome I"/>
</dbReference>
<dbReference type="EMBL" id="LT670844">
    <property type="protein sequence ID" value="SHK14676.1"/>
    <property type="molecule type" value="Genomic_DNA"/>
</dbReference>
<evidence type="ECO:0000256" key="5">
    <source>
        <dbReference type="ARBA" id="ARBA00022989"/>
    </source>
</evidence>
<keyword evidence="4 7" id="KW-0812">Transmembrane</keyword>
<feature type="transmembrane region" description="Helical" evidence="7">
    <location>
        <begin position="129"/>
        <end position="153"/>
    </location>
</feature>
<dbReference type="SUPFAM" id="SSF161098">
    <property type="entry name" value="MetI-like"/>
    <property type="match status" value="1"/>
</dbReference>
<dbReference type="GO" id="GO:0071916">
    <property type="term" value="F:dipeptide transmembrane transporter activity"/>
    <property type="evidence" value="ECO:0007669"/>
    <property type="project" value="TreeGrafter"/>
</dbReference>
<feature type="transmembrane region" description="Helical" evidence="7">
    <location>
        <begin position="207"/>
        <end position="227"/>
    </location>
</feature>
<keyword evidence="5 7" id="KW-1133">Transmembrane helix</keyword>
<dbReference type="Pfam" id="PF00528">
    <property type="entry name" value="BPD_transp_1"/>
    <property type="match status" value="1"/>
</dbReference>
<name>A0A1M6Q3I0_9BRAD</name>
<dbReference type="Gene3D" id="1.10.3720.10">
    <property type="entry name" value="MetI-like"/>
    <property type="match status" value="1"/>
</dbReference>
<comment type="subcellular location">
    <subcellularLocation>
        <location evidence="1 7">Cell membrane</location>
        <topology evidence="1 7">Multi-pass membrane protein</topology>
    </subcellularLocation>
</comment>
<keyword evidence="3" id="KW-1003">Cell membrane</keyword>
<dbReference type="PANTHER" id="PTHR43163">
    <property type="entry name" value="DIPEPTIDE TRANSPORT SYSTEM PERMEASE PROTEIN DPPB-RELATED"/>
    <property type="match status" value="1"/>
</dbReference>
<feature type="domain" description="ABC transmembrane type-1" evidence="8">
    <location>
        <begin position="125"/>
        <end position="334"/>
    </location>
</feature>
<dbReference type="Pfam" id="PF19300">
    <property type="entry name" value="BPD_transp_1_N"/>
    <property type="match status" value="1"/>
</dbReference>
<evidence type="ECO:0000256" key="6">
    <source>
        <dbReference type="ARBA" id="ARBA00023136"/>
    </source>
</evidence>
<sequence length="344" mass="37322">MCRRSRAKASAAKDAARSIAQARSFRRELVLLRIIAFKFLQAVPVILIISILAFLLLSLLPGDPAIIIAGEQASPEAVERVRQQLGLDRPFLQQLAIWLLNLAQGNFGSSLVLNQSVLSAVGERLPVTLSLTVLSISITIPIGVFLGSLAAYYRRSWIDAGVMTFALVGVSIPAFWIAILGIILFSVRLGWVPSSGFAPISQGFGAWFSSVILPALILSLFQIGFLARMTRSAMLDVLGQDFIRTARAKGLSEWRTVGKHALRNALILIITATGILVSTAIGGSVVIEQVFALPGIGRMVVQAILARDYPLVQGTMLIFGFTFVIINLIVDVLYTFADPRVRHD</sequence>
<evidence type="ECO:0000256" key="3">
    <source>
        <dbReference type="ARBA" id="ARBA00022475"/>
    </source>
</evidence>
<feature type="transmembrane region" description="Helical" evidence="7">
    <location>
        <begin position="311"/>
        <end position="334"/>
    </location>
</feature>
<dbReference type="InterPro" id="IPR045621">
    <property type="entry name" value="BPD_transp_1_N"/>
</dbReference>
<organism evidence="9 10">
    <name type="scientific">Bradyrhizobium lablabi</name>
    <dbReference type="NCBI Taxonomy" id="722472"/>
    <lineage>
        <taxon>Bacteria</taxon>
        <taxon>Pseudomonadati</taxon>
        <taxon>Pseudomonadota</taxon>
        <taxon>Alphaproteobacteria</taxon>
        <taxon>Hyphomicrobiales</taxon>
        <taxon>Nitrobacteraceae</taxon>
        <taxon>Bradyrhizobium</taxon>
    </lineage>
</organism>
<proteinExistence type="inferred from homology"/>
<dbReference type="GO" id="GO:0005886">
    <property type="term" value="C:plasma membrane"/>
    <property type="evidence" value="ECO:0007669"/>
    <property type="project" value="UniProtKB-SubCell"/>
</dbReference>
<evidence type="ECO:0000259" key="8">
    <source>
        <dbReference type="PROSITE" id="PS50928"/>
    </source>
</evidence>
<comment type="similarity">
    <text evidence="7">Belongs to the binding-protein-dependent transport system permease family.</text>
</comment>
<evidence type="ECO:0000256" key="4">
    <source>
        <dbReference type="ARBA" id="ARBA00022692"/>
    </source>
</evidence>
<feature type="transmembrane region" description="Helical" evidence="7">
    <location>
        <begin position="265"/>
        <end position="291"/>
    </location>
</feature>
<evidence type="ECO:0000256" key="2">
    <source>
        <dbReference type="ARBA" id="ARBA00022448"/>
    </source>
</evidence>
<dbReference type="PANTHER" id="PTHR43163:SF6">
    <property type="entry name" value="DIPEPTIDE TRANSPORT SYSTEM PERMEASE PROTEIN DPPB-RELATED"/>
    <property type="match status" value="1"/>
</dbReference>
<keyword evidence="6 7" id="KW-0472">Membrane</keyword>
<dbReference type="InterPro" id="IPR035906">
    <property type="entry name" value="MetI-like_sf"/>
</dbReference>
<feature type="transmembrane region" description="Helical" evidence="7">
    <location>
        <begin position="165"/>
        <end position="187"/>
    </location>
</feature>
<reference evidence="9 10" key="1">
    <citation type="submission" date="2016-11" db="EMBL/GenBank/DDBJ databases">
        <authorList>
            <person name="Jaros S."/>
            <person name="Januszkiewicz K."/>
            <person name="Wedrychowicz H."/>
        </authorList>
    </citation>
    <scope>NUCLEOTIDE SEQUENCE [LARGE SCALE GENOMIC DNA]</scope>
    <source>
        <strain evidence="9 10">GAS499</strain>
    </source>
</reference>
<keyword evidence="2 7" id="KW-0813">Transport</keyword>
<evidence type="ECO:0000256" key="7">
    <source>
        <dbReference type="RuleBase" id="RU363032"/>
    </source>
</evidence>
<dbReference type="InterPro" id="IPR000515">
    <property type="entry name" value="MetI-like"/>
</dbReference>
<feature type="transmembrane region" description="Helical" evidence="7">
    <location>
        <begin position="30"/>
        <end position="57"/>
    </location>
</feature>
<accession>A0A1M6Q3I0</accession>
<dbReference type="AlphaFoldDB" id="A0A1M6Q3I0"/>
<evidence type="ECO:0000256" key="1">
    <source>
        <dbReference type="ARBA" id="ARBA00004651"/>
    </source>
</evidence>
<dbReference type="CDD" id="cd06261">
    <property type="entry name" value="TM_PBP2"/>
    <property type="match status" value="1"/>
</dbReference>